<dbReference type="GO" id="GO:0006605">
    <property type="term" value="P:protein targeting"/>
    <property type="evidence" value="ECO:0007669"/>
    <property type="project" value="UniProtKB-UniRule"/>
</dbReference>
<comment type="caution">
    <text evidence="11">Lacks conserved residue(s) required for the propagation of feature annotation.</text>
</comment>
<evidence type="ECO:0000256" key="6">
    <source>
        <dbReference type="ARBA" id="ARBA00022989"/>
    </source>
</evidence>
<evidence type="ECO:0000259" key="13">
    <source>
        <dbReference type="Pfam" id="PF13721"/>
    </source>
</evidence>
<dbReference type="Gene3D" id="3.30.1360.200">
    <property type="match status" value="1"/>
</dbReference>
<evidence type="ECO:0000259" key="12">
    <source>
        <dbReference type="Pfam" id="PF02355"/>
    </source>
</evidence>
<dbReference type="FunFam" id="3.30.1360.200:FF:000001">
    <property type="entry name" value="Protein translocase subunit SecD"/>
    <property type="match status" value="1"/>
</dbReference>
<dbReference type="InterPro" id="IPR048631">
    <property type="entry name" value="SecD_1st"/>
</dbReference>
<comment type="subunit">
    <text evidence="11">Forms a complex with SecF. Part of the essential Sec protein translocation apparatus which comprises SecA, SecYEG and auxiliary proteins SecDF-YajC and YidC.</text>
</comment>
<keyword evidence="6 11" id="KW-1133">Transmembrane helix</keyword>
<evidence type="ECO:0000256" key="9">
    <source>
        <dbReference type="ARBA" id="ARBA00060774"/>
    </source>
</evidence>
<accession>A0A6I6D2A1</accession>
<protein>
    <recommendedName>
        <fullName evidence="10 11">Protein translocase subunit SecD</fullName>
    </recommendedName>
</protein>
<organism evidence="16 17">
    <name type="scientific">Guyparkeria halophila</name>
    <dbReference type="NCBI Taxonomy" id="47960"/>
    <lineage>
        <taxon>Bacteria</taxon>
        <taxon>Pseudomonadati</taxon>
        <taxon>Pseudomonadota</taxon>
        <taxon>Gammaproteobacteria</taxon>
        <taxon>Chromatiales</taxon>
        <taxon>Thioalkalibacteraceae</taxon>
        <taxon>Guyparkeria</taxon>
    </lineage>
</organism>
<dbReference type="GO" id="GO:0043952">
    <property type="term" value="P:protein transport by the Sec complex"/>
    <property type="evidence" value="ECO:0007669"/>
    <property type="project" value="UniProtKB-UniRule"/>
</dbReference>
<evidence type="ECO:0000259" key="15">
    <source>
        <dbReference type="Pfam" id="PF22599"/>
    </source>
</evidence>
<keyword evidence="7 11" id="KW-0811">Translocation</keyword>
<feature type="transmembrane region" description="Helical" evidence="11">
    <location>
        <begin position="582"/>
        <end position="606"/>
    </location>
</feature>
<keyword evidence="17" id="KW-1185">Reference proteome</keyword>
<dbReference type="InterPro" id="IPR027398">
    <property type="entry name" value="SecD-TM"/>
</dbReference>
<dbReference type="KEGG" id="ghl:GM160_00390"/>
<evidence type="ECO:0000256" key="11">
    <source>
        <dbReference type="HAMAP-Rule" id="MF_01463"/>
    </source>
</evidence>
<evidence type="ECO:0000313" key="16">
    <source>
        <dbReference type="EMBL" id="QGT77461.1"/>
    </source>
</evidence>
<feature type="domain" description="SecD export protein N-terminal TM" evidence="13">
    <location>
        <begin position="1"/>
        <end position="101"/>
    </location>
</feature>
<evidence type="ECO:0000256" key="1">
    <source>
        <dbReference type="ARBA" id="ARBA00004651"/>
    </source>
</evidence>
<evidence type="ECO:0000256" key="3">
    <source>
        <dbReference type="ARBA" id="ARBA00022475"/>
    </source>
</evidence>
<comment type="similarity">
    <text evidence="9 11">Belongs to the SecD/SecF family. SecD subfamily.</text>
</comment>
<dbReference type="NCBIfam" id="TIGR01129">
    <property type="entry name" value="secD"/>
    <property type="match status" value="1"/>
</dbReference>
<keyword evidence="4 11" id="KW-0812">Transmembrane</keyword>
<evidence type="ECO:0000256" key="5">
    <source>
        <dbReference type="ARBA" id="ARBA00022927"/>
    </source>
</evidence>
<dbReference type="AlphaFoldDB" id="A0A6I6D2A1"/>
<dbReference type="Gene3D" id="3.30.70.3400">
    <property type="match status" value="2"/>
</dbReference>
<dbReference type="InterPro" id="IPR048634">
    <property type="entry name" value="SecD_SecF_C"/>
</dbReference>
<dbReference type="Pfam" id="PF21760">
    <property type="entry name" value="SecD_1st"/>
    <property type="match status" value="1"/>
</dbReference>
<keyword evidence="5 11" id="KW-0653">Protein transport</keyword>
<evidence type="ECO:0000256" key="4">
    <source>
        <dbReference type="ARBA" id="ARBA00022692"/>
    </source>
</evidence>
<reference evidence="16 17" key="1">
    <citation type="submission" date="2019-11" db="EMBL/GenBank/DDBJ databases">
        <authorList>
            <person name="Zhang J."/>
            <person name="Sun C."/>
        </authorList>
    </citation>
    <scope>NUCLEOTIDE SEQUENCE [LARGE SCALE GENOMIC DNA]</scope>
    <source>
        <strain evidence="17">sp2</strain>
    </source>
</reference>
<dbReference type="EMBL" id="CP046415">
    <property type="protein sequence ID" value="QGT77461.1"/>
    <property type="molecule type" value="Genomic_DNA"/>
</dbReference>
<comment type="function">
    <text evidence="11">Part of the Sec protein translocase complex. Interacts with the SecYEG preprotein conducting channel. SecDF uses the proton motive force (PMF) to complete protein translocation after the ATP-dependent function of SecA.</text>
</comment>
<evidence type="ECO:0000256" key="7">
    <source>
        <dbReference type="ARBA" id="ARBA00023010"/>
    </source>
</evidence>
<dbReference type="RefSeq" id="WP_156227302.1">
    <property type="nucleotide sequence ID" value="NZ_CP046415.1"/>
</dbReference>
<feature type="domain" description="SecDF P1 head subdomain" evidence="15">
    <location>
        <begin position="307"/>
        <end position="437"/>
    </location>
</feature>
<evidence type="ECO:0000256" key="2">
    <source>
        <dbReference type="ARBA" id="ARBA00022448"/>
    </source>
</evidence>
<dbReference type="PANTHER" id="PTHR30081">
    <property type="entry name" value="PROTEIN-EXPORT MEMBRANE PROTEIN SEC"/>
    <property type="match status" value="1"/>
</dbReference>
<dbReference type="Pfam" id="PF22599">
    <property type="entry name" value="SecDF_P1_head"/>
    <property type="match status" value="1"/>
</dbReference>
<keyword evidence="2 11" id="KW-0813">Transport</keyword>
<dbReference type="GO" id="GO:0005886">
    <property type="term" value="C:plasma membrane"/>
    <property type="evidence" value="ECO:0007669"/>
    <property type="project" value="UniProtKB-SubCell"/>
</dbReference>
<feature type="transmembrane region" description="Helical" evidence="11">
    <location>
        <begin position="509"/>
        <end position="533"/>
    </location>
</feature>
<feature type="transmembrane region" description="Helical" evidence="11">
    <location>
        <begin position="458"/>
        <end position="478"/>
    </location>
</feature>
<feature type="transmembrane region" description="Helical" evidence="11">
    <location>
        <begin position="554"/>
        <end position="576"/>
    </location>
</feature>
<dbReference type="SUPFAM" id="SSF82866">
    <property type="entry name" value="Multidrug efflux transporter AcrB transmembrane domain"/>
    <property type="match status" value="1"/>
</dbReference>
<evidence type="ECO:0000256" key="10">
    <source>
        <dbReference type="ARBA" id="ARBA00068220"/>
    </source>
</evidence>
<evidence type="ECO:0000259" key="14">
    <source>
        <dbReference type="Pfam" id="PF21760"/>
    </source>
</evidence>
<feature type="transmembrane region" description="Helical" evidence="11">
    <location>
        <begin position="483"/>
        <end position="503"/>
    </location>
</feature>
<dbReference type="InterPro" id="IPR055344">
    <property type="entry name" value="SecD_SecF_C_bact"/>
</dbReference>
<proteinExistence type="inferred from homology"/>
<dbReference type="Pfam" id="PF13721">
    <property type="entry name" value="SecD-TM1"/>
    <property type="match status" value="1"/>
</dbReference>
<keyword evidence="8 11" id="KW-0472">Membrane</keyword>
<dbReference type="Proteomes" id="UP000427716">
    <property type="component" value="Chromosome"/>
</dbReference>
<dbReference type="FunFam" id="3.30.70.3400:FF:000003">
    <property type="entry name" value="Preprotein translocase subunit SecD"/>
    <property type="match status" value="1"/>
</dbReference>
<dbReference type="GO" id="GO:0015450">
    <property type="term" value="F:protein-transporting ATPase activity"/>
    <property type="evidence" value="ECO:0007669"/>
    <property type="project" value="InterPro"/>
</dbReference>
<feature type="domain" description="Protein export membrane protein SecD/SecF C-terminal" evidence="12">
    <location>
        <begin position="440"/>
        <end position="608"/>
    </location>
</feature>
<dbReference type="PANTHER" id="PTHR30081:SF1">
    <property type="entry name" value="PROTEIN TRANSLOCASE SUBUNIT SECD"/>
    <property type="match status" value="1"/>
</dbReference>
<dbReference type="PRINTS" id="PR00702">
    <property type="entry name" value="ACRIFLAVINRP"/>
</dbReference>
<dbReference type="InterPro" id="IPR022646">
    <property type="entry name" value="SecD/SecF_CS"/>
</dbReference>
<name>A0A6I6D2A1_9GAMM</name>
<sequence length="621" mass="67372">MNRYPLWKNLIVVVVVLVGLFYALPNFFGEEPALQISKRDGSMEQVALSEAQSALRAAGIEYGRSEIQGDSGLIRFNSTDDQLEAVDVVRAALGGDYPVALNLAPAAPTWLTDLGALPMYLGLDLRGGVHFLMQVDMGAAIKTALERRVDGMRADLRGERLRYVSAEVTDEQRIQVRFRDAESRDQAIEQLTEGYEDLEFDSTEIDGEPYLTATMTEEGVETERRAALEQNITTLRNRVNELGVAEPLIQQQGDSRIVVELPGIQDTVRAKEILGATATLEFRLVHGSPADWIDADESGSIPPQARLYQRRDGGPVLLKRQVIVTGDRVTGASSGFDQDSGSPAVFVNLDSQGARRMADITGDNIGQQMGVVFIENRIDTQVDENGKLIEEKKLVEEVINVATIRDQLANRFQITGLDSSEEARNLSLLLRAGALRAPMDIVEERTVGPSLGAENIQAGVNAAILGFVLVAIFMMIYYRVFGVIAVVALVTNLVLIVAVLSMLQATLTLPGIAGIVLTVGMAVDANVLIFERIREELRNGMTPHAAMKAGYERAFATILDANITTLLAALALFAFGTGPIKGFAVTLSIGILASVFTAVMLSRALANLVYGRQARLKGLSI</sequence>
<gene>
    <name evidence="11 16" type="primary">secD</name>
    <name evidence="16" type="ORF">GM160_00390</name>
</gene>
<dbReference type="NCBIfam" id="TIGR00916">
    <property type="entry name" value="2A0604s01"/>
    <property type="match status" value="1"/>
</dbReference>
<evidence type="ECO:0000313" key="17">
    <source>
        <dbReference type="Proteomes" id="UP000427716"/>
    </source>
</evidence>
<dbReference type="InterPro" id="IPR001036">
    <property type="entry name" value="Acrflvin-R"/>
</dbReference>
<dbReference type="InterPro" id="IPR005791">
    <property type="entry name" value="SecD"/>
</dbReference>
<dbReference type="Pfam" id="PF07549">
    <property type="entry name" value="Sec_GG"/>
    <property type="match status" value="1"/>
</dbReference>
<dbReference type="Gene3D" id="1.20.1640.10">
    <property type="entry name" value="Multidrug efflux transporter AcrB transmembrane domain"/>
    <property type="match status" value="1"/>
</dbReference>
<comment type="subcellular location">
    <subcellularLocation>
        <location evidence="1 11">Cell membrane</location>
        <topology evidence="1 11">Multi-pass membrane protein</topology>
    </subcellularLocation>
</comment>
<dbReference type="FunFam" id="1.20.1640.10:FF:000004">
    <property type="entry name" value="Protein translocase subunit SecD"/>
    <property type="match status" value="1"/>
</dbReference>
<dbReference type="InterPro" id="IPR054384">
    <property type="entry name" value="SecDF_P1_head"/>
</dbReference>
<feature type="domain" description="Protein translocase subunit SecDF P1" evidence="14">
    <location>
        <begin position="228"/>
        <end position="286"/>
    </location>
</feature>
<keyword evidence="3 11" id="KW-1003">Cell membrane</keyword>
<dbReference type="Pfam" id="PF02355">
    <property type="entry name" value="SecD_SecF_C"/>
    <property type="match status" value="1"/>
</dbReference>
<evidence type="ECO:0000256" key="8">
    <source>
        <dbReference type="ARBA" id="ARBA00023136"/>
    </source>
</evidence>
<dbReference type="HAMAP" id="MF_01463_B">
    <property type="entry name" value="SecD_B"/>
    <property type="match status" value="1"/>
</dbReference>
<dbReference type="GO" id="GO:0065002">
    <property type="term" value="P:intracellular protein transmembrane transport"/>
    <property type="evidence" value="ECO:0007669"/>
    <property type="project" value="UniProtKB-UniRule"/>
</dbReference>
<dbReference type="InterPro" id="IPR022813">
    <property type="entry name" value="SecD/SecF_arch_bac"/>
</dbReference>